<dbReference type="AlphaFoldDB" id="A0AAD2G6U9"/>
<dbReference type="PANTHER" id="PTHR45641">
    <property type="entry name" value="TETRATRICOPEPTIDE REPEAT PROTEIN (AFU_ORTHOLOGUE AFUA_6G03870)"/>
    <property type="match status" value="1"/>
</dbReference>
<dbReference type="PROSITE" id="PS50293">
    <property type="entry name" value="TPR_REGION"/>
    <property type="match status" value="1"/>
</dbReference>
<keyword evidence="5" id="KW-1185">Reference proteome</keyword>
<keyword evidence="1" id="KW-0677">Repeat</keyword>
<name>A0AAD2G6U9_9STRA</name>
<dbReference type="SMART" id="SM00028">
    <property type="entry name" value="TPR"/>
    <property type="match status" value="5"/>
</dbReference>
<dbReference type="EMBL" id="CAKOGP040002202">
    <property type="protein sequence ID" value="CAJ1964987.1"/>
    <property type="molecule type" value="Genomic_DNA"/>
</dbReference>
<comment type="caution">
    <text evidence="4">The sequence shown here is derived from an EMBL/GenBank/DDBJ whole genome shotgun (WGS) entry which is preliminary data.</text>
</comment>
<feature type="repeat" description="TPR" evidence="3">
    <location>
        <begin position="507"/>
        <end position="540"/>
    </location>
</feature>
<feature type="repeat" description="TPR" evidence="3">
    <location>
        <begin position="465"/>
        <end position="498"/>
    </location>
</feature>
<dbReference type="InterPro" id="IPR043519">
    <property type="entry name" value="NT_sf"/>
</dbReference>
<evidence type="ECO:0000256" key="1">
    <source>
        <dbReference type="ARBA" id="ARBA00022737"/>
    </source>
</evidence>
<sequence length="629" mass="71239">MTSTPSLDPNVQAILDEINKQHPSSSTTTTTQKELRAETKQFLHTAQEYLECRKQMDAKYAEIDPDSTIANLDIQTDSGGIISDQTGTDNQMAYKKEYQQQSLNGAPVTKLTELYDAATAAQQVYQEVVQQLVDKVTESCAHVAGVSEGKIGADTAGAKLQFAPLKGRERAQEKADDDYSDRVPGPGTSWLYDVVRGSVKFSTAEQIAKCLELIQADPTMHIVKAKNRFKNPTLTGYRDFNLCIRIDTQRGFHHVCEIQIHLGPIKQLSIDLSSHKHYEYFRSYFDGSTDSLAARLEDLQQIVQEHTETVIRTRSIDSNGVLDEGILQRLLDKGQNEDRIDRLADLFREYLCEYDWSLRAYAKLLNIRLRKHNGPNDAAVASTFKEMAQVLQHQRRLEDSISFFQQSLDIQKRVLGEDHLEVANTLSSMAAVLRFQGKIDEAMDVLQQGLTLKKQALGEEHISVANTYNTIGGVYFNKRELDKAMKYFQRSLEIYMNVIGEDHKFIANTFNNIALVLVDQAEYDKAMQQYKGCLDIQKRTLGEEHAVISTTYSNIGDVYVHKKDPDTALKYYEMSIEIKQKTLGEDHPSVANIYRNMVKALKQKGDMTQAMDLEAKAYRIEKAAKKSNR</sequence>
<evidence type="ECO:0000313" key="4">
    <source>
        <dbReference type="EMBL" id="CAJ1964987.1"/>
    </source>
</evidence>
<reference evidence="4" key="1">
    <citation type="submission" date="2023-08" db="EMBL/GenBank/DDBJ databases">
        <authorList>
            <person name="Audoor S."/>
            <person name="Bilcke G."/>
        </authorList>
    </citation>
    <scope>NUCLEOTIDE SEQUENCE</scope>
</reference>
<evidence type="ECO:0000313" key="5">
    <source>
        <dbReference type="Proteomes" id="UP001295423"/>
    </source>
</evidence>
<dbReference type="InterPro" id="IPR019734">
    <property type="entry name" value="TPR_rpt"/>
</dbReference>
<accession>A0AAD2G6U9</accession>
<dbReference type="Pfam" id="PF13374">
    <property type="entry name" value="TPR_10"/>
    <property type="match status" value="1"/>
</dbReference>
<protein>
    <recommendedName>
        <fullName evidence="6">Kinesin light chain</fullName>
    </recommendedName>
</protein>
<dbReference type="PANTHER" id="PTHR45641:SF1">
    <property type="entry name" value="AAA+ ATPASE DOMAIN-CONTAINING PROTEIN"/>
    <property type="match status" value="1"/>
</dbReference>
<evidence type="ECO:0000256" key="2">
    <source>
        <dbReference type="ARBA" id="ARBA00022803"/>
    </source>
</evidence>
<keyword evidence="2 3" id="KW-0802">TPR repeat</keyword>
<dbReference type="SUPFAM" id="SSF48452">
    <property type="entry name" value="TPR-like"/>
    <property type="match status" value="2"/>
</dbReference>
<organism evidence="4 5">
    <name type="scientific">Cylindrotheca closterium</name>
    <dbReference type="NCBI Taxonomy" id="2856"/>
    <lineage>
        <taxon>Eukaryota</taxon>
        <taxon>Sar</taxon>
        <taxon>Stramenopiles</taxon>
        <taxon>Ochrophyta</taxon>
        <taxon>Bacillariophyta</taxon>
        <taxon>Bacillariophyceae</taxon>
        <taxon>Bacillariophycidae</taxon>
        <taxon>Bacillariales</taxon>
        <taxon>Bacillariaceae</taxon>
        <taxon>Cylindrotheca</taxon>
    </lineage>
</organism>
<gene>
    <name evidence="4" type="ORF">CYCCA115_LOCUS20893</name>
</gene>
<dbReference type="Proteomes" id="UP001295423">
    <property type="component" value="Unassembled WGS sequence"/>
</dbReference>
<dbReference type="PROSITE" id="PS50005">
    <property type="entry name" value="TPR"/>
    <property type="match status" value="3"/>
</dbReference>
<dbReference type="SUPFAM" id="SSF81301">
    <property type="entry name" value="Nucleotidyltransferase"/>
    <property type="match status" value="1"/>
</dbReference>
<dbReference type="Gene3D" id="1.25.40.10">
    <property type="entry name" value="Tetratricopeptide repeat domain"/>
    <property type="match status" value="2"/>
</dbReference>
<proteinExistence type="predicted"/>
<feature type="repeat" description="TPR" evidence="3">
    <location>
        <begin position="549"/>
        <end position="582"/>
    </location>
</feature>
<dbReference type="InterPro" id="IPR011990">
    <property type="entry name" value="TPR-like_helical_dom_sf"/>
</dbReference>
<dbReference type="Pfam" id="PF13424">
    <property type="entry name" value="TPR_12"/>
    <property type="match status" value="2"/>
</dbReference>
<evidence type="ECO:0000256" key="3">
    <source>
        <dbReference type="PROSITE-ProRule" id="PRU00339"/>
    </source>
</evidence>
<evidence type="ECO:0008006" key="6">
    <source>
        <dbReference type="Google" id="ProtNLM"/>
    </source>
</evidence>